<feature type="compositionally biased region" description="Basic and acidic residues" evidence="1">
    <location>
        <begin position="66"/>
        <end position="76"/>
    </location>
</feature>
<name>U9U7L3_RHIID</name>
<reference evidence="2" key="1">
    <citation type="submission" date="2013-07" db="EMBL/GenBank/DDBJ databases">
        <title>The genome of an arbuscular mycorrhizal fungus provides insights into the evolution of the oldest plant symbiosis.</title>
        <authorList>
            <consortium name="DOE Joint Genome Institute"/>
            <person name="Tisserant E."/>
            <person name="Malbreil M."/>
            <person name="Kuo A."/>
            <person name="Kohler A."/>
            <person name="Symeonidi A."/>
            <person name="Balestrini R."/>
            <person name="Charron P."/>
            <person name="Duensing N."/>
            <person name="Frei-dit-Frey N."/>
            <person name="Gianinazzi-Pearson V."/>
            <person name="Gilbert B."/>
            <person name="Handa Y."/>
            <person name="Hijri M."/>
            <person name="Kaul R."/>
            <person name="Kawaguchi M."/>
            <person name="Krajinski F."/>
            <person name="Lammers P."/>
            <person name="Lapierre D."/>
            <person name="Masclaux F.G."/>
            <person name="Murat C."/>
            <person name="Morin E."/>
            <person name="Ndikumana S."/>
            <person name="Pagni M."/>
            <person name="Petitpierre D."/>
            <person name="Requena N."/>
            <person name="Rosikiewicz P."/>
            <person name="Riley R."/>
            <person name="Saito K."/>
            <person name="San Clemente H."/>
            <person name="Shapiro H."/>
            <person name="van Tuinen D."/>
            <person name="Becard G."/>
            <person name="Bonfante P."/>
            <person name="Paszkowski U."/>
            <person name="Shachar-Hill Y."/>
            <person name="Young J.P."/>
            <person name="Sanders I.R."/>
            <person name="Henrissat B."/>
            <person name="Rensing S.A."/>
            <person name="Grigoriev I.V."/>
            <person name="Corradi N."/>
            <person name="Roux C."/>
            <person name="Martin F."/>
        </authorList>
    </citation>
    <scope>NUCLEOTIDE SEQUENCE</scope>
    <source>
        <strain evidence="2">DAOM 197198</strain>
    </source>
</reference>
<organism evidence="2">
    <name type="scientific">Rhizophagus irregularis (strain DAOM 181602 / DAOM 197198 / MUCL 43194)</name>
    <name type="common">Arbuscular mycorrhizal fungus</name>
    <name type="synonym">Glomus intraradices</name>
    <dbReference type="NCBI Taxonomy" id="747089"/>
    <lineage>
        <taxon>Eukaryota</taxon>
        <taxon>Fungi</taxon>
        <taxon>Fungi incertae sedis</taxon>
        <taxon>Mucoromycota</taxon>
        <taxon>Glomeromycotina</taxon>
        <taxon>Glomeromycetes</taxon>
        <taxon>Glomerales</taxon>
        <taxon>Glomeraceae</taxon>
        <taxon>Rhizophagus</taxon>
    </lineage>
</organism>
<evidence type="ECO:0000256" key="1">
    <source>
        <dbReference type="SAM" id="MobiDB-lite"/>
    </source>
</evidence>
<gene>
    <name evidence="2" type="ORF">GLOINDRAFT_24847</name>
</gene>
<dbReference type="AlphaFoldDB" id="U9U7L3"/>
<proteinExistence type="predicted"/>
<protein>
    <submittedName>
        <fullName evidence="2">Uncharacterized protein</fullName>
    </submittedName>
</protein>
<dbReference type="HOGENOM" id="CLU_2655713_0_0_1"/>
<feature type="region of interest" description="Disordered" evidence="1">
    <location>
        <begin position="45"/>
        <end position="76"/>
    </location>
</feature>
<sequence>MSKKSRLELLRNPLKNSQGIRNYQYDEIELFLRRTHVRTAHYESYEHTATEQQTDEARGVVSRTDAPPREGIEKEQ</sequence>
<dbReference type="EMBL" id="KI282810">
    <property type="protein sequence ID" value="ESA14543.1"/>
    <property type="molecule type" value="Genomic_DNA"/>
</dbReference>
<accession>U9U7L3</accession>
<evidence type="ECO:0000313" key="2">
    <source>
        <dbReference type="EMBL" id="ESA14543.1"/>
    </source>
</evidence>